<keyword evidence="4 11" id="KW-0812">Transmembrane</keyword>
<dbReference type="GO" id="GO:0016020">
    <property type="term" value="C:membrane"/>
    <property type="evidence" value="ECO:0007669"/>
    <property type="project" value="UniProtKB-SubCell"/>
</dbReference>
<proteinExistence type="inferred from homology"/>
<evidence type="ECO:0000256" key="3">
    <source>
        <dbReference type="ARBA" id="ARBA00022448"/>
    </source>
</evidence>
<feature type="transmembrane region" description="Helical" evidence="11">
    <location>
        <begin position="3606"/>
        <end position="3630"/>
    </location>
</feature>
<feature type="transmembrane region" description="Helical" evidence="11">
    <location>
        <begin position="3522"/>
        <end position="3542"/>
    </location>
</feature>
<feature type="domain" description="ABC transporter" evidence="12">
    <location>
        <begin position="3706"/>
        <end position="3933"/>
    </location>
</feature>
<dbReference type="InterPro" id="IPR026082">
    <property type="entry name" value="ABCA"/>
</dbReference>
<evidence type="ECO:0000256" key="7">
    <source>
        <dbReference type="ARBA" id="ARBA00022840"/>
    </source>
</evidence>
<keyword evidence="3" id="KW-0813">Transport</keyword>
<evidence type="ECO:0000259" key="12">
    <source>
        <dbReference type="PROSITE" id="PS50893"/>
    </source>
</evidence>
<keyword evidence="6" id="KW-0547">Nucleotide-binding</keyword>
<accession>A0A8B8HZL5</accession>
<dbReference type="OMA" id="FEEGHIN"/>
<reference evidence="14" key="1">
    <citation type="submission" date="2025-08" db="UniProtKB">
        <authorList>
            <consortium name="RefSeq"/>
        </authorList>
    </citation>
    <scope>IDENTIFICATION</scope>
    <source>
        <tissue evidence="14">Whole body</tissue>
    </source>
</reference>
<sequence>MAAGLQLRLLLWKDYLIRKRKPITLAGILWATFVMLSLYIVRINIDNKDYPTCQFAARALPSAGVLNFLQSFVCNVNNECSPLEEFEEIPTYEKSRFTQIQRQLSPLLNNATVVDTASTAPDALKLLATLSDIADNAVFSNITKNGLRVSDLFRNPNRVKRYISRQLDISEEVTDSVMVAEIGFEGIFQEGIDRCNAKSTVKTIKIKNVEHLNIFVNKLCNVENKIIQNLVKDLLLEIDLGKYVTMAGEMYSKLTGDDRITRIGDMLVAVLRMTSISSFLPPELTTILQGRQPDFSYINLTMITKVMDMFQPTFGETDSYKSLRDIIDTVVLGIEYLNKFLTNKGDTVEVTDLELTNVGNVLDINKGIKRFTVIFGNVADVVTELSSNDTDANIFNILSRLTNFVLKWLPANQRHDVLFYSSLLGKLIEGSERVIDINMHLEQLAHNVSLRNPQGVKVLLKLPLHIVKSGLEALADAERTQIATSKMNDPGQMFCDINRLKNFFLISREEASDLKAQLCTDGWKNYIYDLVSSFGIYEVKNNINSMASLFVLETLGKDISDELYTIDKDFEILKNFTENLKRMELEERPAINWSLVLNVSEESELLKVFRNKSHLGKNILITVHGALAKEVVSQNPLLEYKISPFLKNINIMIKAMNEQLDVAPRGLQIKVKELYPEIIRTILTTALDEEKSYKALSTSCQDILCHGSETAKAYLNFPPNITEEILVTTLCNVTIAIEKGLRRDSVIGKAINHITNVKHTTLEEINWTQIITGLNNLYEKLNDDYTYLFEYKTYGMDKGLQKEVTAMMDEVMDFWFNAKNLNRILHLSIKLGLRFLDILDRGIFNITADIWLQLKYSFESAAGPMTVADDIIQLIAGISKNETYSSNIPALTASALQHFLPNLPHMIVDLVDLIKSDVTDVAPIISILNSEPYWPCSDSLSQLLQLSQEAKTALTSLETIMCLNRDIQTEWRTYLAAKNATMFKSQNWNTTEYSDSPFLKFSAAFDNLVKDLDLINDIFVNAFDEFEDDRVTLASALKYSVDAFNNTDRVEILRKFFTKLDTVLNSINTSSVQINVPLNTLWKNYLNCTSKEYIDDDCQMIARAAWKYTLQFLAVAGGNMTDDLLTYFTESNEQNATILQQLGFTRSTGLFVLYDKLPEFIAVLLNSYTDLGFMNQIRRASSTQFWDCDEVLMSLNPGLDSPIDMSIIKQVQPFICPSLLHWLSMPKGDNKLIDVFTKPQYYFFTLEAENLTSTYENAYKKANALGVLLKEVANKNITMVKNIKLSTIRDKLEQAIDRILTYEIKDNDTFYISFNEANKKQLTVIIYLTKVVTIINKVITAVNNFTLSDINNISEEDMKSLQEELPLIQKIFERRPSDTIAFHFDIITDVLWTNDKDYKLADAVKASCERLKTKDNSMNILDEMDRVKGQICAKKYYIFYSALQSIMDDYSENGRKTLLDVFETLKIENENFTDIATFFKERQSLVNVLRKSVKYSHDLGVPIYLKYLQNNLKHHEIVLSFLSGDDWWSELRNLYSGPKSNNFFDIVEKGFEVAEDILTHVDKIHVVRLLRDLNLNSTESFCQLNVSVSEYVPDGGALAALRAQLCGAGATALFAELPPLVFASQGYNNDLKMSKELDYEELYSDIASTESKLELIRNGPLTPMRPPWVTDEKLSSLKNVAMQLLSKESLIKISFGVLSNFVDAGTLFLNNSQCTLCSEFTTWFKQLNLQLYKKQEYDSLLCGIDQMSQEEIHSALKNDFHWDMAISELISTRNYTKYELNKSLNELLEQIKLHLLDDIGAKPTKLSECLAGNITGNAVGHAALFTMVLARTSKLLAAELPHLQDIRGVTELPYFKQLHLNVAHTLNVKDTLKKYLTNRVEFTKTLVKLTNSTKLVKNIEEGEIHLLLAKELQPTNDYLHLQDHSWEDVCVIHHCDEIISIINKHINFTLVAINVPELQTKEFWRFNFISAIIGHVQVLLDHIARVLGVVSGIDIQGVLEGKLESLLDTGMQLMMDETLDSILYSIRGLLEELKPLLKGTSLDFDVNAIADGLKILHNFKNYIIEEDIKVNVSQIFSRPELIESGLNDLGINNTNFWSIAAPRIQAGYIAIKALLVQKQGKYSISDFTCQIDDMSKVLVPGNVDVVTLDDVYAAVVEQFCGLQDDRVKSVLPVLLKNIDFEVIFDKVKSFLLTKLFIASNLTQLEGDTVLSQFGKMAALIPELQTSIGNITESLSNEPLLLRMKKSASVGDMLASSDFLSDAGKMLCGKPFQTDLNRFYKSIVSMEDLASEPDLAQLQALPTDFCRSLYKDIISMEGGKIVWSFVKPLIVGKILYTPSVPAVQRIVEKANSTFAPMVKMVNLVHSFANSFSAVDKLSLHRGGLDALKNLMTVPQYAGIRKSLLGDVQAPNIDINGIFDDFGDTKALGSILKKASDLLHCVNLNRFKPMPTEHELTQEAARLTLVNEFSAGLVFMNMSDTESAIPSNIEYKIRMDIENAPPTNRLKNYLWIPGPEASFLENMRYFRGFAQIQDIIDKAIIDLSMDNSRKVKKREISDDKTDWAVYTQQMPYPCYRRDFFQTSLYESQSLLVAFFFSLLFTVSSIVRFNVSDKETGNTMLMSVMGVNLSYHTLSWFLWSYIETVVTICCITAVLTVGQILPRTDPSLIFALLLVFGFSVIAFCYMMSTLFRSASVAAVCSGIAYLITFMPFVLILSLEAVLSSSLKLFVSLSMSSSLCYAFLFITRFEAMGVGAGWAQLWEAPDNSSDMNIGIAGIMVFVDGLIYIAVGFVINIFFGIKSTNNVTTCEAKGEKAGVSIINVTKIYNEGSRNAKLALNNVSMELQKGQITTLLGHNGAGKTTLINILTGMQRASRGHVLLRADAARARLGVCPQRDVLLEHMTAREHVALYAQLKAGRRSVQPDVDGMLRVLCLGDVCDVPVARLSGGTRRRLCVALAFVAQPSLVSLDEPTSGVDPAARRDIWSMIMRLRENRTILLTTHHLDEAELLSDQIIIMHKGQIHTTGSPIEIKRTLGTGYNLSVMYPDNKLNSIQYTEPEEVSIEEKTKDLLTVTRSVIKNANLVDVNGLEVEINLPFYDSDGVSNNFLEACSALEQAREALGYRSLALDCSSLEHVFYNICRRADSPDCEMSSVPESSSNSASTSSIKNDQTPLVPPEGPLKGTAWQQFVAILYARYLHYIRNRMLLFLLIVLPSLFIIIAMAFSTIRPPADNEISLKLYRDTYEGSTQFLIPQPPIYSDFIDPSLAQRVMNALQREKQSRNWTNYDSPACKCVDAVQRCDQNKDIDLDRPQMMLLPDVITLNDWLVTSHEVYIEKRYGGFTSSIKNNKTHLVAWYNNKGHHALPSVINELNSALLKLATGDESANITVHTHPLKISKEQLNKDTVYQHIADAGISGMLLLAYSLAGAGGAVYLVSARRDGRAGLARLCGAAPARALLAALLWDFAIIVINMVITAVVLQIFHFPVFVARNNLPAICILILLYGYACTNFVHVFQRLFNEASLANMVMFCGNAFVGLVGIALLLILDIISDSDATDHARWVLHKILMLSPQFTLGDGLLEIAKNSIQAQVLLQFGMDTYRDPFTHNVVGYHYIALVLVGTALFILNLAIEYDYFDVIIVRLRSKSSHTEDSLWPQPIPDEVLAEEQRVTDALQSLRLRTIGNINAGYVDTEDSVSPKKARPTPRAPHDVCATRRLRRQYGARVALHALSLGIPAGQCTALLGENGAGKSTTFSMLTGEIRPTSGHIYLLGRKVNKRDLSQGLISYCPQSDAIDPLMTVKETLVFYCILRGIEGREEVIRRTIELFELTRYTHVRSGALSGGNKRKLCTAVAFMARTPLVLLDEPTSGMDPVSRGCVCAAWRGAARAGRAALLATHALDDARRLAARVALLRAGRLQALASLDDCLRRFGGGYVVACVVRRGAAGAVWACVAQRAPHAALRVLHHAALHFLLPAQSTVDGKEVETKLSDVFRLLAELQMSCDIEDYTVNQSSLDQMFLSFSEKTSILDSIDDPLPTPRLLRRVSEELDTVTSL</sequence>
<dbReference type="PANTHER" id="PTHR19229:SF36">
    <property type="entry name" value="ATP-BINDING CASSETTE SUB-FAMILY A MEMBER 2"/>
    <property type="match status" value="1"/>
</dbReference>
<feature type="transmembrane region" description="Helical" evidence="11">
    <location>
        <begin position="2588"/>
        <end position="2606"/>
    </location>
</feature>
<dbReference type="GO" id="GO:0005319">
    <property type="term" value="F:lipid transporter activity"/>
    <property type="evidence" value="ECO:0007669"/>
    <property type="project" value="TreeGrafter"/>
</dbReference>
<evidence type="ECO:0000313" key="13">
    <source>
        <dbReference type="Proteomes" id="UP001652626"/>
    </source>
</evidence>
<evidence type="ECO:0000256" key="4">
    <source>
        <dbReference type="ARBA" id="ARBA00022692"/>
    </source>
</evidence>
<dbReference type="SMART" id="SM00382">
    <property type="entry name" value="AAA"/>
    <property type="match status" value="2"/>
</dbReference>
<dbReference type="Gene3D" id="3.40.50.300">
    <property type="entry name" value="P-loop containing nucleotide triphosphate hydrolases"/>
    <property type="match status" value="2"/>
</dbReference>
<name>A0A8B8HZL5_VANTA</name>
<evidence type="ECO:0000256" key="9">
    <source>
        <dbReference type="ARBA" id="ARBA00023136"/>
    </source>
</evidence>
<dbReference type="GO" id="GO:0005524">
    <property type="term" value="F:ATP binding"/>
    <property type="evidence" value="ECO:0007669"/>
    <property type="project" value="UniProtKB-KW"/>
</dbReference>
<feature type="transmembrane region" description="Helical" evidence="11">
    <location>
        <begin position="2665"/>
        <end position="2685"/>
    </location>
</feature>
<feature type="compositionally biased region" description="Low complexity" evidence="10">
    <location>
        <begin position="3148"/>
        <end position="3162"/>
    </location>
</feature>
<dbReference type="CDD" id="cd03263">
    <property type="entry name" value="ABC_subfamily_A"/>
    <property type="match status" value="1"/>
</dbReference>
<dbReference type="InterPro" id="IPR013525">
    <property type="entry name" value="ABC2_TM"/>
</dbReference>
<keyword evidence="5" id="KW-0677">Repeat</keyword>
<dbReference type="InterPro" id="IPR003593">
    <property type="entry name" value="AAA+_ATPase"/>
</dbReference>
<keyword evidence="9 11" id="KW-0472">Membrane</keyword>
<comment type="similarity">
    <text evidence="2">Belongs to the ABC transporter superfamily. ABCA family.</text>
</comment>
<dbReference type="PROSITE" id="PS50893">
    <property type="entry name" value="ABC_TRANSPORTER_2"/>
    <property type="match status" value="2"/>
</dbReference>
<dbReference type="InterPro" id="IPR027417">
    <property type="entry name" value="P-loop_NTPase"/>
</dbReference>
<keyword evidence="7 14" id="KW-0067">ATP-binding</keyword>
<evidence type="ECO:0000256" key="6">
    <source>
        <dbReference type="ARBA" id="ARBA00022741"/>
    </source>
</evidence>
<protein>
    <submittedName>
        <fullName evidence="14">ATP-binding cassette sub-family A member 13</fullName>
    </submittedName>
</protein>
<keyword evidence="13" id="KW-1185">Reference proteome</keyword>
<evidence type="ECO:0000256" key="10">
    <source>
        <dbReference type="SAM" id="MobiDB-lite"/>
    </source>
</evidence>
<feature type="transmembrane region" description="Helical" evidence="11">
    <location>
        <begin position="2691"/>
        <end position="2715"/>
    </location>
</feature>
<dbReference type="SUPFAM" id="SSF52540">
    <property type="entry name" value="P-loop containing nucleoside triphosphate hydrolases"/>
    <property type="match status" value="2"/>
</dbReference>
<feature type="transmembrane region" description="Helical" evidence="11">
    <location>
        <begin position="23"/>
        <end position="41"/>
    </location>
</feature>
<evidence type="ECO:0000256" key="1">
    <source>
        <dbReference type="ARBA" id="ARBA00004141"/>
    </source>
</evidence>
<feature type="transmembrane region" description="Helical" evidence="11">
    <location>
        <begin position="3409"/>
        <end position="3431"/>
    </location>
</feature>
<keyword evidence="8 11" id="KW-1133">Transmembrane helix</keyword>
<dbReference type="Pfam" id="PF00005">
    <property type="entry name" value="ABC_tran"/>
    <property type="match status" value="2"/>
</dbReference>
<dbReference type="GO" id="GO:0140359">
    <property type="term" value="F:ABC-type transporter activity"/>
    <property type="evidence" value="ECO:0007669"/>
    <property type="project" value="InterPro"/>
</dbReference>
<dbReference type="GeneID" id="113396437"/>
<feature type="transmembrane region" description="Helical" evidence="11">
    <location>
        <begin position="2769"/>
        <end position="2794"/>
    </location>
</feature>
<evidence type="ECO:0000256" key="11">
    <source>
        <dbReference type="SAM" id="Phobius"/>
    </source>
</evidence>
<feature type="transmembrane region" description="Helical" evidence="11">
    <location>
        <begin position="3452"/>
        <end position="3477"/>
    </location>
</feature>
<evidence type="ECO:0000256" key="5">
    <source>
        <dbReference type="ARBA" id="ARBA00022737"/>
    </source>
</evidence>
<dbReference type="PANTHER" id="PTHR19229">
    <property type="entry name" value="ATP-BINDING CASSETTE TRANSPORTER SUBFAMILY A ABCA"/>
    <property type="match status" value="1"/>
</dbReference>
<feature type="transmembrane region" description="Helical" evidence="11">
    <location>
        <begin position="3202"/>
        <end position="3223"/>
    </location>
</feature>
<dbReference type="RefSeq" id="XP_026490160.2">
    <property type="nucleotide sequence ID" value="XM_026634375.2"/>
</dbReference>
<dbReference type="GO" id="GO:0016887">
    <property type="term" value="F:ATP hydrolysis activity"/>
    <property type="evidence" value="ECO:0007669"/>
    <property type="project" value="InterPro"/>
</dbReference>
<evidence type="ECO:0000313" key="14">
    <source>
        <dbReference type="RefSeq" id="XP_026490160.2"/>
    </source>
</evidence>
<feature type="transmembrane region" description="Helical" evidence="11">
    <location>
        <begin position="3489"/>
        <end position="3510"/>
    </location>
</feature>
<comment type="subcellular location">
    <subcellularLocation>
        <location evidence="1">Membrane</location>
        <topology evidence="1">Multi-pass membrane protein</topology>
    </subcellularLocation>
</comment>
<feature type="region of interest" description="Disordered" evidence="10">
    <location>
        <begin position="3147"/>
        <end position="3170"/>
    </location>
</feature>
<feature type="transmembrane region" description="Helical" evidence="11">
    <location>
        <begin position="2642"/>
        <end position="2658"/>
    </location>
</feature>
<evidence type="ECO:0000256" key="2">
    <source>
        <dbReference type="ARBA" id="ARBA00008869"/>
    </source>
</evidence>
<dbReference type="InterPro" id="IPR003439">
    <property type="entry name" value="ABC_transporter-like_ATP-bd"/>
</dbReference>
<evidence type="ECO:0000256" key="8">
    <source>
        <dbReference type="ARBA" id="ARBA00022989"/>
    </source>
</evidence>
<feature type="domain" description="ABC transporter" evidence="12">
    <location>
        <begin position="2814"/>
        <end position="3040"/>
    </location>
</feature>
<dbReference type="Proteomes" id="UP001652626">
    <property type="component" value="Chromosome 22"/>
</dbReference>
<dbReference type="Pfam" id="PF12698">
    <property type="entry name" value="ABC2_membrane_3"/>
    <property type="match status" value="2"/>
</dbReference>
<organism evidence="13 14">
    <name type="scientific">Vanessa tameamea</name>
    <name type="common">Kamehameha butterfly</name>
    <dbReference type="NCBI Taxonomy" id="334116"/>
    <lineage>
        <taxon>Eukaryota</taxon>
        <taxon>Metazoa</taxon>
        <taxon>Ecdysozoa</taxon>
        <taxon>Arthropoda</taxon>
        <taxon>Hexapoda</taxon>
        <taxon>Insecta</taxon>
        <taxon>Pterygota</taxon>
        <taxon>Neoptera</taxon>
        <taxon>Endopterygota</taxon>
        <taxon>Lepidoptera</taxon>
        <taxon>Glossata</taxon>
        <taxon>Ditrysia</taxon>
        <taxon>Papilionoidea</taxon>
        <taxon>Nymphalidae</taxon>
        <taxon>Nymphalinae</taxon>
        <taxon>Vanessa</taxon>
    </lineage>
</organism>
<gene>
    <name evidence="14" type="primary">Ldd</name>
</gene>